<dbReference type="SMR" id="A0A194VJ36"/>
<evidence type="ECO:0000313" key="3">
    <source>
        <dbReference type="Proteomes" id="UP000078559"/>
    </source>
</evidence>
<dbReference type="OrthoDB" id="5409895at2759"/>
<dbReference type="AlphaFoldDB" id="A0A194VJ36"/>
<dbReference type="Proteomes" id="UP000078559">
    <property type="component" value="Unassembled WGS sequence"/>
</dbReference>
<organism evidence="2 3">
    <name type="scientific">Cytospora mali</name>
    <name type="common">Apple Valsa canker fungus</name>
    <name type="synonym">Valsa mali</name>
    <dbReference type="NCBI Taxonomy" id="578113"/>
    <lineage>
        <taxon>Eukaryota</taxon>
        <taxon>Fungi</taxon>
        <taxon>Dikarya</taxon>
        <taxon>Ascomycota</taxon>
        <taxon>Pezizomycotina</taxon>
        <taxon>Sordariomycetes</taxon>
        <taxon>Sordariomycetidae</taxon>
        <taxon>Diaporthales</taxon>
        <taxon>Cytosporaceae</taxon>
        <taxon>Cytospora</taxon>
    </lineage>
</organism>
<keyword evidence="3" id="KW-1185">Reference proteome</keyword>
<dbReference type="EMBL" id="KN796121">
    <property type="protein sequence ID" value="KUI64156.1"/>
    <property type="molecule type" value="Genomic_DNA"/>
</dbReference>
<sequence length="407" mass="44674">MSPHRLLTPETSPEPELPQCKGTWQATTQKRKRSWPAAGSQKPSQSGTIQAQWENEWRSACQKSLHPFQDGRYEGFEPIFKDLLDGHIDDPKSPEYTLAFFPKAQELASKADDALQRGDRALATEFYLRACAVLRIARYPSTQENPCPVKQRAWKLQKSLYLKAGRLWENPLDEVIIPHIHDPKTNPHQHVHESGGVKHRGERTATVHRPHIPACVRLPTDTLCTGRTCPAVLIVSDDRTAHTRQCEEALSRGWGCVVVEAPGAGDCPVSEAEGEEAADALWSSVLDWMAAIRVFDMGMVVAWGLGEAVVRMAGTHGDRLKGCVARLGSAGGKDLPMPEELSCRLLLVTDGDSAVESCRPRTPVVEGEGPDEGGLALFAYGVPGTSVVQHPMADTRTVYKWVEAIVG</sequence>
<feature type="region of interest" description="Disordered" evidence="1">
    <location>
        <begin position="1"/>
        <end position="50"/>
    </location>
</feature>
<reference evidence="2" key="1">
    <citation type="submission" date="2014-12" db="EMBL/GenBank/DDBJ databases">
        <title>Genome Sequence of Valsa Canker Pathogens Uncovers a Specific Adaption of Colonization on Woody Bark.</title>
        <authorList>
            <person name="Yin Z."/>
            <person name="Liu H."/>
            <person name="Gao X."/>
            <person name="Li Z."/>
            <person name="Song N."/>
            <person name="Ke X."/>
            <person name="Dai Q."/>
            <person name="Wu Y."/>
            <person name="Sun Y."/>
            <person name="Xu J.-R."/>
            <person name="Kang Z.K."/>
            <person name="Wang L."/>
            <person name="Huang L."/>
        </authorList>
    </citation>
    <scope>NUCLEOTIDE SEQUENCE [LARGE SCALE GENOMIC DNA]</scope>
    <source>
        <strain evidence="2">03-8</strain>
    </source>
</reference>
<accession>A0A194VJ36</accession>
<feature type="compositionally biased region" description="Low complexity" evidence="1">
    <location>
        <begin position="1"/>
        <end position="11"/>
    </location>
</feature>
<dbReference type="InterPro" id="IPR029058">
    <property type="entry name" value="AB_hydrolase_fold"/>
</dbReference>
<dbReference type="Gene3D" id="3.40.50.1820">
    <property type="entry name" value="alpha/beta hydrolase"/>
    <property type="match status" value="1"/>
</dbReference>
<dbReference type="SUPFAM" id="SSF53474">
    <property type="entry name" value="alpha/beta-Hydrolases"/>
    <property type="match status" value="1"/>
</dbReference>
<proteinExistence type="predicted"/>
<name>A0A194VJ36_CYTMA</name>
<evidence type="ECO:0000256" key="1">
    <source>
        <dbReference type="SAM" id="MobiDB-lite"/>
    </source>
</evidence>
<feature type="compositionally biased region" description="Polar residues" evidence="1">
    <location>
        <begin position="41"/>
        <end position="50"/>
    </location>
</feature>
<evidence type="ECO:0000313" key="2">
    <source>
        <dbReference type="EMBL" id="KUI64156.1"/>
    </source>
</evidence>
<protein>
    <submittedName>
        <fullName evidence="2">Uncharacterized protein</fullName>
    </submittedName>
</protein>
<gene>
    <name evidence="2" type="ORF">VM1G_10934</name>
</gene>